<keyword evidence="3" id="KW-1185">Reference proteome</keyword>
<dbReference type="Pfam" id="PF04367">
    <property type="entry name" value="DUF502"/>
    <property type="match status" value="1"/>
</dbReference>
<evidence type="ECO:0000313" key="3">
    <source>
        <dbReference type="Proteomes" id="UP000473278"/>
    </source>
</evidence>
<feature type="transmembrane region" description="Helical" evidence="1">
    <location>
        <begin position="48"/>
        <end position="67"/>
    </location>
</feature>
<dbReference type="Proteomes" id="UP000473278">
    <property type="component" value="Unassembled WGS sequence"/>
</dbReference>
<feature type="transmembrane region" description="Helical" evidence="1">
    <location>
        <begin position="7"/>
        <end position="28"/>
    </location>
</feature>
<comment type="caution">
    <text evidence="2">The sequence shown here is derived from an EMBL/GenBank/DDBJ whole genome shotgun (WGS) entry which is preliminary data.</text>
</comment>
<dbReference type="AlphaFoldDB" id="A0A6M1T9R2"/>
<accession>A0A6M1T9R2</accession>
<protein>
    <submittedName>
        <fullName evidence="2">DUF502 domain-containing protein</fullName>
    </submittedName>
</protein>
<keyword evidence="1" id="KW-1133">Transmembrane helix</keyword>
<gene>
    <name evidence="2" type="ORF">G3570_09985</name>
</gene>
<organism evidence="2 3">
    <name type="scientific">Halalkalibaculum roseum</name>
    <dbReference type="NCBI Taxonomy" id="2709311"/>
    <lineage>
        <taxon>Bacteria</taxon>
        <taxon>Pseudomonadati</taxon>
        <taxon>Balneolota</taxon>
        <taxon>Balneolia</taxon>
        <taxon>Balneolales</taxon>
        <taxon>Balneolaceae</taxon>
        <taxon>Halalkalibaculum</taxon>
    </lineage>
</organism>
<keyword evidence="1" id="KW-0812">Transmembrane</keyword>
<dbReference type="PANTHER" id="PTHR31876">
    <property type="entry name" value="COV-LIKE PROTEIN 1"/>
    <property type="match status" value="1"/>
</dbReference>
<name>A0A6M1T9R2_9BACT</name>
<dbReference type="PANTHER" id="PTHR31876:SF26">
    <property type="entry name" value="PROTEIN LIKE COV 2"/>
    <property type="match status" value="1"/>
</dbReference>
<keyword evidence="1" id="KW-0472">Membrane</keyword>
<dbReference type="InterPro" id="IPR007462">
    <property type="entry name" value="COV1-like"/>
</dbReference>
<reference evidence="2 3" key="1">
    <citation type="submission" date="2020-02" db="EMBL/GenBank/DDBJ databases">
        <title>Balneolaceae bacterium YR4-1, complete genome.</title>
        <authorList>
            <person name="Li Y."/>
            <person name="Wu S."/>
        </authorList>
    </citation>
    <scope>NUCLEOTIDE SEQUENCE [LARGE SCALE GENOMIC DNA]</scope>
    <source>
        <strain evidence="2 3">YR4-1</strain>
    </source>
</reference>
<evidence type="ECO:0000256" key="1">
    <source>
        <dbReference type="SAM" id="Phobius"/>
    </source>
</evidence>
<dbReference type="RefSeq" id="WP_165141878.1">
    <property type="nucleotide sequence ID" value="NZ_JAALLT010000003.1"/>
</dbReference>
<proteinExistence type="predicted"/>
<sequence>MRTLFNYFLRGLLFVFPLAATLYIIISAVRWSNQTFNDLLFEWLNIDIPGLGIITVFIVVTVIGYVFSRAFTRPIVNYFENLLTRVPLVKIIYTSLKELTEAFVGDKKRFNKPVLVKIGSKDLQRIGFVTQKDMQEIGLKDMVAVYCPHSYNFSGNLYLVPNSHITPLNLNSTEVMKFVVSAGVTKIESRS</sequence>
<dbReference type="EMBL" id="JAALLT010000003">
    <property type="protein sequence ID" value="NGP76963.1"/>
    <property type="molecule type" value="Genomic_DNA"/>
</dbReference>
<evidence type="ECO:0000313" key="2">
    <source>
        <dbReference type="EMBL" id="NGP76963.1"/>
    </source>
</evidence>